<evidence type="ECO:0000256" key="1">
    <source>
        <dbReference type="SAM" id="MobiDB-lite"/>
    </source>
</evidence>
<feature type="compositionally biased region" description="Low complexity" evidence="1">
    <location>
        <begin position="279"/>
        <end position="290"/>
    </location>
</feature>
<feature type="region of interest" description="Disordered" evidence="1">
    <location>
        <begin position="806"/>
        <end position="918"/>
    </location>
</feature>
<feature type="compositionally biased region" description="Polar residues" evidence="1">
    <location>
        <begin position="840"/>
        <end position="867"/>
    </location>
</feature>
<feature type="region of interest" description="Disordered" evidence="1">
    <location>
        <begin position="138"/>
        <end position="267"/>
    </location>
</feature>
<dbReference type="AlphaFoldDB" id="A0A139ICQ9"/>
<feature type="compositionally biased region" description="Polar residues" evidence="1">
    <location>
        <begin position="33"/>
        <end position="48"/>
    </location>
</feature>
<feature type="compositionally biased region" description="Polar residues" evidence="1">
    <location>
        <begin position="163"/>
        <end position="172"/>
    </location>
</feature>
<dbReference type="Proteomes" id="UP000073492">
    <property type="component" value="Unassembled WGS sequence"/>
</dbReference>
<feature type="region of interest" description="Disordered" evidence="1">
    <location>
        <begin position="442"/>
        <end position="510"/>
    </location>
</feature>
<organism evidence="2 3">
    <name type="scientific">Pseudocercospora musae</name>
    <dbReference type="NCBI Taxonomy" id="113226"/>
    <lineage>
        <taxon>Eukaryota</taxon>
        <taxon>Fungi</taxon>
        <taxon>Dikarya</taxon>
        <taxon>Ascomycota</taxon>
        <taxon>Pezizomycotina</taxon>
        <taxon>Dothideomycetes</taxon>
        <taxon>Dothideomycetidae</taxon>
        <taxon>Mycosphaerellales</taxon>
        <taxon>Mycosphaerellaceae</taxon>
        <taxon>Pseudocercospora</taxon>
    </lineage>
</organism>
<proteinExistence type="predicted"/>
<comment type="caution">
    <text evidence="2">The sequence shown here is derived from an EMBL/GenBank/DDBJ whole genome shotgun (WGS) entry which is preliminary data.</text>
</comment>
<feature type="compositionally biased region" description="Polar residues" evidence="1">
    <location>
        <begin position="881"/>
        <end position="896"/>
    </location>
</feature>
<feature type="region of interest" description="Disordered" evidence="1">
    <location>
        <begin position="277"/>
        <end position="296"/>
    </location>
</feature>
<sequence>MRTQLRYNGCHIILAFVANCNCRPSTSTARSLSAENLTSHAHPTSTSAPPIPLIQYSTSTPESEQSFDGLLQIYWCRHCAHYPPGLRLKAFFIPNTIMAEIALSAHHRQSGSIGNMLSATMSAAPDIEVVPNPDFSFPRRQQNTQEWEPTARPSPHTRPVSINMGSVYSRPQTADAGHKKTPSALPNFSFHAGNATGLHSQQEAEPASPHTPSRSVHKRTTSEFGGGFGVPNAINPSPTRSSGLQLPQPRAGRGHQHRRSQGVSSHDLAQIMKAPEPLPRLSSSLPNTPLERPSHPSEAPVALALADPFIAPDDDFSARPPSRPRVEFSRNVEYIPRPLSTISSETESSLSTIRGHSVNNSISSVLSLSTPSPPSARARGISLGTTLEDEPRSMLKSSLNISKRVEKEGEWLKHGSSTANVNRPATQPLADSGSITFALGEGLPKSRTAEKKRQSKNHSLGFDRRKSEPAIGMHAGEPSRLSALSLQEPASQAQSRIADDEYTNDARRSSTRRIKDWAVSKIIRRPRPQSECILPPYTAPSDTVQPVAETDLDAVFSMGVDDVQSSGVQMSSVANTHTPSISHQSSFDDDGEDVGMMLDLDAALGPFKTPALGTQKPRKQLHSFNHPKETFTGPGLHYQPFHHGRTLSAPALAAFDQIRTGTPPQQPMADVFEEEEEDELAAAKPLRPSSTSSAADETAGMGVSIVDQDESAHHPTASQVSLDDGLGIHRSAWEPERPTTSYGNLGARLSTHGLERRASSIIDQTIIEEASPVDSVAIANDYEEPRAHSLTKSSDSSEAPTILAAPGMLSIPDGDQSLTTPETYHSSAFSSPDFARRQGSFDTSRVGTSASSITTDNRTMSSYTTGEPAQDSRVSTDDVPSLTSSRSTMISTMHANSSRRDVSGIRTPSLSSGHLDPAVAAERRKKRTSIQSLSQLVGGSFGPRNTGLDHARPQTATDAAVLVQAPKKKEHRLKKLMFWKSKNRQASTSTIS</sequence>
<evidence type="ECO:0000313" key="3">
    <source>
        <dbReference type="Proteomes" id="UP000073492"/>
    </source>
</evidence>
<accession>A0A139ICQ9</accession>
<name>A0A139ICQ9_9PEZI</name>
<dbReference type="OrthoDB" id="5406427at2759"/>
<feature type="region of interest" description="Disordered" evidence="1">
    <location>
        <begin position="414"/>
        <end position="433"/>
    </location>
</feature>
<dbReference type="EMBL" id="LFZO01000150">
    <property type="protein sequence ID" value="KXT12484.1"/>
    <property type="molecule type" value="Genomic_DNA"/>
</dbReference>
<keyword evidence="3" id="KW-1185">Reference proteome</keyword>
<feature type="compositionally biased region" description="Polar residues" evidence="1">
    <location>
        <begin position="234"/>
        <end position="245"/>
    </location>
</feature>
<feature type="region of interest" description="Disordered" evidence="1">
    <location>
        <begin position="33"/>
        <end position="52"/>
    </location>
</feature>
<reference evidence="2 3" key="1">
    <citation type="submission" date="2015-07" db="EMBL/GenBank/DDBJ databases">
        <title>Comparative genomics of the Sigatoka disease complex on banana suggests a link between parallel evolutionary changes in Pseudocercospora fijiensis and Pseudocercospora eumusae and increased virulence on the banana host.</title>
        <authorList>
            <person name="Chang T.-C."/>
            <person name="Salvucci A."/>
            <person name="Crous P.W."/>
            <person name="Stergiopoulos I."/>
        </authorList>
    </citation>
    <scope>NUCLEOTIDE SEQUENCE [LARGE SCALE GENOMIC DNA]</scope>
    <source>
        <strain evidence="2 3">CBS 116634</strain>
    </source>
</reference>
<feature type="compositionally biased region" description="Polar residues" evidence="1">
    <location>
        <begin position="415"/>
        <end position="425"/>
    </location>
</feature>
<feature type="compositionally biased region" description="Polar residues" evidence="1">
    <location>
        <begin position="482"/>
        <end position="495"/>
    </location>
</feature>
<gene>
    <name evidence="2" type="ORF">AC579_7364</name>
</gene>
<evidence type="ECO:0000313" key="2">
    <source>
        <dbReference type="EMBL" id="KXT12484.1"/>
    </source>
</evidence>
<protein>
    <submittedName>
        <fullName evidence="2">Uncharacterized protein</fullName>
    </submittedName>
</protein>
<feature type="compositionally biased region" description="Polar residues" evidence="1">
    <location>
        <begin position="816"/>
        <end position="830"/>
    </location>
</feature>